<protein>
    <submittedName>
        <fullName evidence="1">Uncharacterized protein</fullName>
    </submittedName>
</protein>
<name>A0A4Z2ECH9_9TELE</name>
<gene>
    <name evidence="1" type="ORF">EYF80_063592</name>
</gene>
<comment type="caution">
    <text evidence="1">The sequence shown here is derived from an EMBL/GenBank/DDBJ whole genome shotgun (WGS) entry which is preliminary data.</text>
</comment>
<reference evidence="1 2" key="1">
    <citation type="submission" date="2019-03" db="EMBL/GenBank/DDBJ databases">
        <title>First draft genome of Liparis tanakae, snailfish: a comprehensive survey of snailfish specific genes.</title>
        <authorList>
            <person name="Kim W."/>
            <person name="Song I."/>
            <person name="Jeong J.-H."/>
            <person name="Kim D."/>
            <person name="Kim S."/>
            <person name="Ryu S."/>
            <person name="Song J.Y."/>
            <person name="Lee S.K."/>
        </authorList>
    </citation>
    <scope>NUCLEOTIDE SEQUENCE [LARGE SCALE GENOMIC DNA]</scope>
    <source>
        <tissue evidence="1">Muscle</tissue>
    </source>
</reference>
<keyword evidence="2" id="KW-1185">Reference proteome</keyword>
<accession>A0A4Z2ECH9</accession>
<dbReference type="EMBL" id="SRLO01010594">
    <property type="protein sequence ID" value="TNN26270.1"/>
    <property type="molecule type" value="Genomic_DNA"/>
</dbReference>
<organism evidence="1 2">
    <name type="scientific">Liparis tanakae</name>
    <name type="common">Tanaka's snailfish</name>
    <dbReference type="NCBI Taxonomy" id="230148"/>
    <lineage>
        <taxon>Eukaryota</taxon>
        <taxon>Metazoa</taxon>
        <taxon>Chordata</taxon>
        <taxon>Craniata</taxon>
        <taxon>Vertebrata</taxon>
        <taxon>Euteleostomi</taxon>
        <taxon>Actinopterygii</taxon>
        <taxon>Neopterygii</taxon>
        <taxon>Teleostei</taxon>
        <taxon>Neoteleostei</taxon>
        <taxon>Acanthomorphata</taxon>
        <taxon>Eupercaria</taxon>
        <taxon>Perciformes</taxon>
        <taxon>Cottioidei</taxon>
        <taxon>Cottales</taxon>
        <taxon>Liparidae</taxon>
        <taxon>Liparis</taxon>
    </lineage>
</organism>
<proteinExistence type="predicted"/>
<dbReference type="Proteomes" id="UP000314294">
    <property type="component" value="Unassembled WGS sequence"/>
</dbReference>
<dbReference type="AlphaFoldDB" id="A0A4Z2ECH9"/>
<evidence type="ECO:0000313" key="1">
    <source>
        <dbReference type="EMBL" id="TNN26270.1"/>
    </source>
</evidence>
<sequence>MKVPETGDLCIGVVPPNEKKIKNDEQSSVSFQSNERYRDERKLFVPRAFEATAATQEPHLTLHHTRVHFPSRSFDIHAHAPGATRVSVIIPLFSLPYMETHHPGGGT</sequence>
<evidence type="ECO:0000313" key="2">
    <source>
        <dbReference type="Proteomes" id="UP000314294"/>
    </source>
</evidence>